<evidence type="ECO:0000259" key="2">
    <source>
        <dbReference type="PROSITE" id="PS51729"/>
    </source>
</evidence>
<dbReference type="InterPro" id="IPR016181">
    <property type="entry name" value="Acyl_CoA_acyltransferase"/>
</dbReference>
<evidence type="ECO:0000259" key="1">
    <source>
        <dbReference type="PROSITE" id="PS51186"/>
    </source>
</evidence>
<keyword evidence="4" id="KW-1185">Reference proteome</keyword>
<name>A0A2S7N0Z5_9BACI</name>
<keyword evidence="3" id="KW-0808">Transferase</keyword>
<dbReference type="Pfam" id="PF14542">
    <property type="entry name" value="Acetyltransf_CG"/>
    <property type="match status" value="1"/>
</dbReference>
<dbReference type="PROSITE" id="PS51186">
    <property type="entry name" value="GNAT"/>
    <property type="match status" value="1"/>
</dbReference>
<comment type="caution">
    <text evidence="3">The sequence shown here is derived from an EMBL/GenBank/DDBJ whole genome shotgun (WGS) entry which is preliminary data.</text>
</comment>
<proteinExistence type="predicted"/>
<dbReference type="Proteomes" id="UP000239663">
    <property type="component" value="Unassembled WGS sequence"/>
</dbReference>
<dbReference type="PROSITE" id="PS51729">
    <property type="entry name" value="GNAT_YJDJ"/>
    <property type="match status" value="1"/>
</dbReference>
<dbReference type="PANTHER" id="PTHR31435:SF10">
    <property type="entry name" value="BSR4717 PROTEIN"/>
    <property type="match status" value="1"/>
</dbReference>
<dbReference type="InterPro" id="IPR031165">
    <property type="entry name" value="GNAT_YJDJ"/>
</dbReference>
<feature type="domain" description="N-acetyltransferase" evidence="2">
    <location>
        <begin position="17"/>
        <end position="108"/>
    </location>
</feature>
<dbReference type="AlphaFoldDB" id="A0A2S7N0Z5"/>
<dbReference type="CDD" id="cd04301">
    <property type="entry name" value="NAT_SF"/>
    <property type="match status" value="1"/>
</dbReference>
<dbReference type="InterPro" id="IPR000182">
    <property type="entry name" value="GNAT_dom"/>
</dbReference>
<evidence type="ECO:0000313" key="4">
    <source>
        <dbReference type="Proteomes" id="UP000239663"/>
    </source>
</evidence>
<dbReference type="GO" id="GO:0016747">
    <property type="term" value="F:acyltransferase activity, transferring groups other than amino-acyl groups"/>
    <property type="evidence" value="ECO:0007669"/>
    <property type="project" value="InterPro"/>
</dbReference>
<gene>
    <name evidence="3" type="ORF">CYL18_07680</name>
</gene>
<dbReference type="SUPFAM" id="SSF55729">
    <property type="entry name" value="Acyl-CoA N-acyltransferases (Nat)"/>
    <property type="match status" value="1"/>
</dbReference>
<dbReference type="InterPro" id="IPR045057">
    <property type="entry name" value="Gcn5-rel_NAT"/>
</dbReference>
<organism evidence="3 4">
    <name type="scientific">Pradoshia eiseniae</name>
    <dbReference type="NCBI Taxonomy" id="2064768"/>
    <lineage>
        <taxon>Bacteria</taxon>
        <taxon>Bacillati</taxon>
        <taxon>Bacillota</taxon>
        <taxon>Bacilli</taxon>
        <taxon>Bacillales</taxon>
        <taxon>Bacillaceae</taxon>
        <taxon>Pradoshia</taxon>
    </lineage>
</organism>
<reference evidence="3 4" key="1">
    <citation type="submission" date="2017-12" db="EMBL/GenBank/DDBJ databases">
        <title>Taxonomic description and draft genome of Pradoshia cofamensis Gen. nov., sp. nov., a thermotolerant bacillale isolated from anterior gut of earthworm Eisenia fetida.</title>
        <authorList>
            <person name="Saha T."/>
            <person name="Chakraborty R."/>
        </authorList>
    </citation>
    <scope>NUCLEOTIDE SEQUENCE [LARGE SCALE GENOMIC DNA]</scope>
    <source>
        <strain evidence="3 4">EAG3</strain>
    </source>
</reference>
<accession>A0A2S7N0Z5</accession>
<dbReference type="EMBL" id="PKOZ01000003">
    <property type="protein sequence ID" value="PQD95762.1"/>
    <property type="molecule type" value="Genomic_DNA"/>
</dbReference>
<sequence length="114" mass="13236">MGVQSWLEANICWKVMRMADTKTEFYIAMDGHIVAQIEFVPCVREHEHKVILINHTLVIERYRGRGLGRELINRVVKHARSENRLIIPVCPFAKMILEGNNDYKDILITGYPDS</sequence>
<evidence type="ECO:0000313" key="3">
    <source>
        <dbReference type="EMBL" id="PQD95762.1"/>
    </source>
</evidence>
<dbReference type="Gene3D" id="3.40.630.30">
    <property type="match status" value="1"/>
</dbReference>
<dbReference type="PANTHER" id="PTHR31435">
    <property type="entry name" value="PROTEIN NATD1"/>
    <property type="match status" value="1"/>
</dbReference>
<protein>
    <submittedName>
        <fullName evidence="3">GNAT family N-acetyltransferase</fullName>
    </submittedName>
</protein>
<feature type="domain" description="N-acetyltransferase" evidence="1">
    <location>
        <begin position="1"/>
        <end position="114"/>
    </location>
</feature>